<proteinExistence type="predicted"/>
<dbReference type="Proteomes" id="UP001396898">
    <property type="component" value="Unassembled WGS sequence"/>
</dbReference>
<sequence>MAENPGIRRLAVRNLVLVKSATWSKPAWRAFLSRLVTLELGLWADQPAVDRGAYQSFQYHQLRHFHGPLSSEPAALRRFALLAALSSYRRDCPMHGNENDAGAAPLALPPPPYLWTAPGDCMPRLSELRVENCVVDAGLAAFIVERGRCSLRTVELVDCVALVDDMNAVVEFSWEAFFDATLAALTGGGGGDPQSEIVALKEFVLRRTRPVALIDEGRWRGTGTGHHSLLEAEEDERRRAGRVRDRVRGLRLQGGGGRAFNEAKVLFPYVALPGMGPSVEQEGFNLLRAEDGGDAAACRRLMEAVRANRDRRVAGQ</sequence>
<keyword evidence="2" id="KW-1185">Reference proteome</keyword>
<name>A0ABR1R9C1_9PEZI</name>
<evidence type="ECO:0000313" key="2">
    <source>
        <dbReference type="Proteomes" id="UP001396898"/>
    </source>
</evidence>
<reference evidence="1 2" key="1">
    <citation type="submission" date="2023-01" db="EMBL/GenBank/DDBJ databases">
        <title>Analysis of 21 Apiospora genomes using comparative genomics revels a genus with tremendous synthesis potential of carbohydrate active enzymes and secondary metabolites.</title>
        <authorList>
            <person name="Sorensen T."/>
        </authorList>
    </citation>
    <scope>NUCLEOTIDE SEQUENCE [LARGE SCALE GENOMIC DNA]</scope>
    <source>
        <strain evidence="1 2">CBS 20057</strain>
    </source>
</reference>
<evidence type="ECO:0000313" key="1">
    <source>
        <dbReference type="EMBL" id="KAK8005968.1"/>
    </source>
</evidence>
<comment type="caution">
    <text evidence="1">The sequence shown here is derived from an EMBL/GenBank/DDBJ whole genome shotgun (WGS) entry which is preliminary data.</text>
</comment>
<organism evidence="1 2">
    <name type="scientific">Apiospora marii</name>
    <dbReference type="NCBI Taxonomy" id="335849"/>
    <lineage>
        <taxon>Eukaryota</taxon>
        <taxon>Fungi</taxon>
        <taxon>Dikarya</taxon>
        <taxon>Ascomycota</taxon>
        <taxon>Pezizomycotina</taxon>
        <taxon>Sordariomycetes</taxon>
        <taxon>Xylariomycetidae</taxon>
        <taxon>Amphisphaeriales</taxon>
        <taxon>Apiosporaceae</taxon>
        <taxon>Apiospora</taxon>
    </lineage>
</organism>
<protein>
    <submittedName>
        <fullName evidence="1">Uncharacterized protein</fullName>
    </submittedName>
</protein>
<gene>
    <name evidence="1" type="ORF">PG991_012265</name>
</gene>
<accession>A0ABR1R9C1</accession>
<dbReference type="EMBL" id="JAQQWI010000017">
    <property type="protein sequence ID" value="KAK8005968.1"/>
    <property type="molecule type" value="Genomic_DNA"/>
</dbReference>